<dbReference type="EMBL" id="LVJN01000016">
    <property type="protein sequence ID" value="OSM06171.1"/>
    <property type="molecule type" value="Genomic_DNA"/>
</dbReference>
<keyword evidence="1" id="KW-0732">Signal</keyword>
<dbReference type="PANTHER" id="PTHR38342">
    <property type="entry name" value="SLR5037 PROTEIN"/>
    <property type="match status" value="1"/>
</dbReference>
<proteinExistence type="predicted"/>
<name>A0A1Y2K9Y4_9PROT</name>
<reference evidence="3 4" key="1">
    <citation type="journal article" date="2016" name="BMC Genomics">
        <title>Combined genomic and structural analyses of a cultured magnetotactic bacterium reveals its niche adaptation to a dynamic environment.</title>
        <authorList>
            <person name="Araujo A.C."/>
            <person name="Morillo V."/>
            <person name="Cypriano J."/>
            <person name="Teixeira L.C."/>
            <person name="Leao P."/>
            <person name="Lyra S."/>
            <person name="Almeida L.G."/>
            <person name="Bazylinski D.A."/>
            <person name="Vasconcellos A.T."/>
            <person name="Abreu F."/>
            <person name="Lins U."/>
        </authorList>
    </citation>
    <scope>NUCLEOTIDE SEQUENCE [LARGE SCALE GENOMIC DNA]</scope>
    <source>
        <strain evidence="3 4">IT-1</strain>
    </source>
</reference>
<dbReference type="OrthoDB" id="9791067at2"/>
<evidence type="ECO:0000313" key="4">
    <source>
        <dbReference type="Proteomes" id="UP000194003"/>
    </source>
</evidence>
<dbReference type="CDD" id="cd14797">
    <property type="entry name" value="DUF302"/>
    <property type="match status" value="1"/>
</dbReference>
<dbReference type="Proteomes" id="UP000194003">
    <property type="component" value="Unassembled WGS sequence"/>
</dbReference>
<dbReference type="PANTHER" id="PTHR38342:SF1">
    <property type="entry name" value="SLR5037 PROTEIN"/>
    <property type="match status" value="1"/>
</dbReference>
<gene>
    <name evidence="3" type="ORF">MAIT1_01140</name>
</gene>
<accession>A0A1Y2K9Y4</accession>
<keyword evidence="4" id="KW-1185">Reference proteome</keyword>
<organism evidence="3 4">
    <name type="scientific">Magnetofaba australis IT-1</name>
    <dbReference type="NCBI Taxonomy" id="1434232"/>
    <lineage>
        <taxon>Bacteria</taxon>
        <taxon>Pseudomonadati</taxon>
        <taxon>Pseudomonadota</taxon>
        <taxon>Magnetococcia</taxon>
        <taxon>Magnetococcales</taxon>
        <taxon>Magnetococcaceae</taxon>
        <taxon>Magnetofaba</taxon>
    </lineage>
</organism>
<dbReference type="InterPro" id="IPR035923">
    <property type="entry name" value="TT1751-like_sf"/>
</dbReference>
<evidence type="ECO:0000313" key="3">
    <source>
        <dbReference type="EMBL" id="OSM06171.1"/>
    </source>
</evidence>
<feature type="signal peptide" evidence="1">
    <location>
        <begin position="1"/>
        <end position="23"/>
    </location>
</feature>
<evidence type="ECO:0000256" key="1">
    <source>
        <dbReference type="SAM" id="SignalP"/>
    </source>
</evidence>
<comment type="caution">
    <text evidence="3">The sequence shown here is derived from an EMBL/GenBank/DDBJ whole genome shotgun (WGS) entry which is preliminary data.</text>
</comment>
<dbReference type="Pfam" id="PF03625">
    <property type="entry name" value="DUF302"/>
    <property type="match status" value="1"/>
</dbReference>
<sequence length="186" mass="20563">MRFWIVMTALCVGLMSAWSSARAETPIVDITRDLESVKQFDAIEGVTHHGPVLKVPMPASMKLEDVIFELESALAEENLNIVGRNEIGKAIGKRNGEPFPAFTILHICNLTAGEKIIRNEPAFGAFLPCKVVLYEESPGGRVWIVTYKPTFAMIYFPDMPEEAKAAAGEIGDKLFNIIHELVVSNM</sequence>
<protein>
    <recommendedName>
        <fullName evidence="2">DUF302 domain-containing protein</fullName>
    </recommendedName>
</protein>
<dbReference type="RefSeq" id="WP_085441306.1">
    <property type="nucleotide sequence ID" value="NZ_LVJN01000016.1"/>
</dbReference>
<dbReference type="InterPro" id="IPR005180">
    <property type="entry name" value="DUF302"/>
</dbReference>
<feature type="chain" id="PRO_5013254532" description="DUF302 domain-containing protein" evidence="1">
    <location>
        <begin position="24"/>
        <end position="186"/>
    </location>
</feature>
<evidence type="ECO:0000259" key="2">
    <source>
        <dbReference type="Pfam" id="PF03625"/>
    </source>
</evidence>
<dbReference type="SUPFAM" id="SSF103247">
    <property type="entry name" value="TT1751-like"/>
    <property type="match status" value="1"/>
</dbReference>
<dbReference type="STRING" id="1434232.MAIT1_01140"/>
<dbReference type="Gene3D" id="3.30.310.70">
    <property type="entry name" value="TT1751-like domain"/>
    <property type="match status" value="1"/>
</dbReference>
<feature type="domain" description="DUF302" evidence="2">
    <location>
        <begin position="89"/>
        <end position="149"/>
    </location>
</feature>
<dbReference type="AlphaFoldDB" id="A0A1Y2K9Y4"/>